<name>A0A7J7C1J2_TRIWF</name>
<keyword evidence="4" id="KW-0804">Transcription</keyword>
<comment type="caution">
    <text evidence="5">The sequence shown here is derived from an EMBL/GenBank/DDBJ whole genome shotgun (WGS) entry which is preliminary data.</text>
</comment>
<accession>A0A7J7C1J2</accession>
<sequence>MSNIILFEDIFVADKLDPDGKKFAKAFTIAKSISINFKTLNNSVTVSQFKNDSFDGCKHTKNAPSQCLQTKKSSFDRCKDTCTHIAMSLSQTPNPNSVALYCQQLGRLGVEGGVVVRGDYGEGRDGVRAGCGSFDSIEEERLQYRVTNRLQEGKRPLYAVVFNFIDSRYFNFFATVGGNRVTVYQCLEGGVIAVLQSYVDEYQKDESFYTVTWACNIDGSPFVVAG</sequence>
<evidence type="ECO:0000313" key="6">
    <source>
        <dbReference type="Proteomes" id="UP000593562"/>
    </source>
</evidence>
<evidence type="ECO:0000256" key="4">
    <source>
        <dbReference type="ARBA" id="ARBA00023163"/>
    </source>
</evidence>
<keyword evidence="1" id="KW-0853">WD repeat</keyword>
<reference evidence="5 6" key="1">
    <citation type="journal article" date="2020" name="Nat. Commun.">
        <title>Genome of Tripterygium wilfordii and identification of cytochrome P450 involved in triptolide biosynthesis.</title>
        <authorList>
            <person name="Tu L."/>
            <person name="Su P."/>
            <person name="Zhang Z."/>
            <person name="Gao L."/>
            <person name="Wang J."/>
            <person name="Hu T."/>
            <person name="Zhou J."/>
            <person name="Zhang Y."/>
            <person name="Zhao Y."/>
            <person name="Liu Y."/>
            <person name="Song Y."/>
            <person name="Tong Y."/>
            <person name="Lu Y."/>
            <person name="Yang J."/>
            <person name="Xu C."/>
            <person name="Jia M."/>
            <person name="Peters R.J."/>
            <person name="Huang L."/>
            <person name="Gao W."/>
        </authorList>
    </citation>
    <scope>NUCLEOTIDE SEQUENCE [LARGE SCALE GENOMIC DNA]</scope>
    <source>
        <strain evidence="6">cv. XIE 37</strain>
        <tissue evidence="5">Leaf</tissue>
    </source>
</reference>
<dbReference type="PANTHER" id="PTHR10253">
    <property type="entry name" value="POLYCOMB PROTEIN"/>
    <property type="match status" value="1"/>
</dbReference>
<organism evidence="5 6">
    <name type="scientific">Tripterygium wilfordii</name>
    <name type="common">Thunder God vine</name>
    <dbReference type="NCBI Taxonomy" id="458696"/>
    <lineage>
        <taxon>Eukaryota</taxon>
        <taxon>Viridiplantae</taxon>
        <taxon>Streptophyta</taxon>
        <taxon>Embryophyta</taxon>
        <taxon>Tracheophyta</taxon>
        <taxon>Spermatophyta</taxon>
        <taxon>Magnoliopsida</taxon>
        <taxon>eudicotyledons</taxon>
        <taxon>Gunneridae</taxon>
        <taxon>Pentapetalae</taxon>
        <taxon>rosids</taxon>
        <taxon>fabids</taxon>
        <taxon>Celastrales</taxon>
        <taxon>Celastraceae</taxon>
        <taxon>Tripterygium</taxon>
    </lineage>
</organism>
<dbReference type="Proteomes" id="UP000593562">
    <property type="component" value="Unassembled WGS sequence"/>
</dbReference>
<dbReference type="AlphaFoldDB" id="A0A7J7C1J2"/>
<evidence type="ECO:0000313" key="5">
    <source>
        <dbReference type="EMBL" id="KAF5727981.1"/>
    </source>
</evidence>
<protein>
    <submittedName>
        <fullName evidence="5">Uncharacterized protein</fullName>
    </submittedName>
</protein>
<proteinExistence type="predicted"/>
<evidence type="ECO:0000256" key="2">
    <source>
        <dbReference type="ARBA" id="ARBA00022737"/>
    </source>
</evidence>
<keyword evidence="3" id="KW-0805">Transcription regulation</keyword>
<keyword evidence="2" id="KW-0677">Repeat</keyword>
<dbReference type="InterPro" id="IPR051243">
    <property type="entry name" value="PcG_WD-repeat"/>
</dbReference>
<dbReference type="Gene3D" id="2.130.10.10">
    <property type="entry name" value="YVTN repeat-like/Quinoprotein amine dehydrogenase"/>
    <property type="match status" value="1"/>
</dbReference>
<dbReference type="InterPro" id="IPR015943">
    <property type="entry name" value="WD40/YVTN_repeat-like_dom_sf"/>
</dbReference>
<evidence type="ECO:0000256" key="1">
    <source>
        <dbReference type="ARBA" id="ARBA00022574"/>
    </source>
</evidence>
<dbReference type="InParanoid" id="A0A7J7C1J2"/>
<gene>
    <name evidence="5" type="ORF">HS088_TW21G00122</name>
</gene>
<dbReference type="EMBL" id="JAAARO010000021">
    <property type="protein sequence ID" value="KAF5727981.1"/>
    <property type="molecule type" value="Genomic_DNA"/>
</dbReference>
<evidence type="ECO:0000256" key="3">
    <source>
        <dbReference type="ARBA" id="ARBA00023015"/>
    </source>
</evidence>
<keyword evidence="6" id="KW-1185">Reference proteome</keyword>